<keyword evidence="1" id="KW-0813">Transport</keyword>
<feature type="domain" description="TRAP C4-dicarboxylate transport system permease DctM subunit" evidence="3">
    <location>
        <begin position="140"/>
        <end position="432"/>
    </location>
</feature>
<evidence type="ECO:0000256" key="1">
    <source>
        <dbReference type="RuleBase" id="RU369079"/>
    </source>
</evidence>
<comment type="subcellular location">
    <subcellularLocation>
        <location evidence="1">Cell inner membrane</location>
        <topology evidence="1">Multi-pass membrane protein</topology>
    </subcellularLocation>
</comment>
<keyword evidence="2" id="KW-0472">Membrane</keyword>
<feature type="transmembrane region" description="Helical" evidence="2">
    <location>
        <begin position="720"/>
        <end position="737"/>
    </location>
</feature>
<feature type="transmembrane region" description="Helical" evidence="2">
    <location>
        <begin position="291"/>
        <end position="313"/>
    </location>
</feature>
<comment type="function">
    <text evidence="1">Part of the tripartite ATP-independent periplasmic (TRAP) transport system.</text>
</comment>
<evidence type="ECO:0000313" key="4">
    <source>
        <dbReference type="EMBL" id="MBU8875748.1"/>
    </source>
</evidence>
<dbReference type="RefSeq" id="WP_216964043.1">
    <property type="nucleotide sequence ID" value="NZ_JAHOPB010000002.1"/>
</dbReference>
<evidence type="ECO:0000256" key="2">
    <source>
        <dbReference type="SAM" id="Phobius"/>
    </source>
</evidence>
<evidence type="ECO:0000259" key="3">
    <source>
        <dbReference type="Pfam" id="PF06808"/>
    </source>
</evidence>
<proteinExistence type="predicted"/>
<dbReference type="NCBIfam" id="TIGR02123">
    <property type="entry name" value="TRAP_fused"/>
    <property type="match status" value="1"/>
</dbReference>
<dbReference type="PANTHER" id="PTHR43849">
    <property type="entry name" value="BLL3936 PROTEIN"/>
    <property type="match status" value="1"/>
</dbReference>
<feature type="transmembrane region" description="Helical" evidence="2">
    <location>
        <begin position="654"/>
        <end position="674"/>
    </location>
</feature>
<feature type="transmembrane region" description="Helical" evidence="2">
    <location>
        <begin position="536"/>
        <end position="562"/>
    </location>
</feature>
<dbReference type="Pfam" id="PF06808">
    <property type="entry name" value="DctM"/>
    <property type="match status" value="2"/>
</dbReference>
<organism evidence="4 5">
    <name type="scientific">Reyranella humidisoli</name>
    <dbReference type="NCBI Taxonomy" id="2849149"/>
    <lineage>
        <taxon>Bacteria</taxon>
        <taxon>Pseudomonadati</taxon>
        <taxon>Pseudomonadota</taxon>
        <taxon>Alphaproteobacteria</taxon>
        <taxon>Hyphomicrobiales</taxon>
        <taxon>Reyranellaceae</taxon>
        <taxon>Reyranella</taxon>
    </lineage>
</organism>
<feature type="transmembrane region" description="Helical" evidence="2">
    <location>
        <begin position="497"/>
        <end position="524"/>
    </location>
</feature>
<feature type="domain" description="TRAP C4-dicarboxylate transport system permease DctM subunit" evidence="3">
    <location>
        <begin position="467"/>
        <end position="642"/>
    </location>
</feature>
<keyword evidence="2" id="KW-1133">Transmembrane helix</keyword>
<evidence type="ECO:0000313" key="5">
    <source>
        <dbReference type="Proteomes" id="UP000727907"/>
    </source>
</evidence>
<feature type="transmembrane region" description="Helical" evidence="2">
    <location>
        <begin position="32"/>
        <end position="53"/>
    </location>
</feature>
<keyword evidence="5" id="KW-1185">Reference proteome</keyword>
<dbReference type="Proteomes" id="UP000727907">
    <property type="component" value="Unassembled WGS sequence"/>
</dbReference>
<feature type="transmembrane region" description="Helical" evidence="2">
    <location>
        <begin position="95"/>
        <end position="114"/>
    </location>
</feature>
<sequence length="743" mass="79922">MTDQAVRVVLDDPHKTGPAEAETLRTRTLSGVWRWLLVALTAVTIFLCINQQFTLRFFVGFTPLNTEYFYLLILCMLPFTFVIFPGSARASVDRVAWYDVVLFVGTAVASFYLMINIRKAAELGWEFGDPPEPVIWAGYLMWIVLMEALRRTGGWSLLLSIFPFTVYPLFAGASWLGPLKGNQSTLDQTTAYHMLSTESLLGIPIQAFADVVIGFLVFGTALMMTGAGKFFINLSFALCGTFRGGAAKVCIFASGLLGMMSGSIVSNVLTAGTMTIPTMKRTGFSPSYSGAIEACASTGAVLAPPVMGATAFVMAQFLGTTYSEVALAAIIPAFLFYAGLFMQVDSYAARRGLKGLERHELPSAWQAFKEGWYYAFVIALLIVMLLYFKRESHAPFYATALLLVLNQWSQPGRWKIANTINIAIALLAAAVMTVRSESYPKALAASGPGTFDAWMNAMLLPALGGMVVLLVLNEIWGDKRWGLRKYISFLEANGRTFVELVGILAGCGLLIGAFSLTGVIASLANDLLNIAGSNVLLLLVMCAFTSLILGLGLTTTACYIFLAILIGPALEKLGLNKMAVHMFIFYWGMLSSITPPVAIASFAAAGIAGAPAMKTGWESMWVGSIIYFIPFFFVANPALVLQPAAGGGIPYFEAIYLAVTALVGISFICGGIQGYQVGVGDLRRTGMLEWPLRIALVLGGLVLATPGGGIMPLSNTTMELMAAAILVPTVLIALLLVRRTRAA</sequence>
<feature type="transmembrane region" description="Helical" evidence="2">
    <location>
        <begin position="203"/>
        <end position="228"/>
    </location>
</feature>
<keyword evidence="2" id="KW-0812">Transmembrane</keyword>
<dbReference type="EMBL" id="JAHOPB010000002">
    <property type="protein sequence ID" value="MBU8875748.1"/>
    <property type="molecule type" value="Genomic_DNA"/>
</dbReference>
<feature type="transmembrane region" description="Helical" evidence="2">
    <location>
        <begin position="134"/>
        <end position="150"/>
    </location>
</feature>
<keyword evidence="1" id="KW-1003">Cell membrane</keyword>
<dbReference type="InterPro" id="IPR010656">
    <property type="entry name" value="DctM"/>
</dbReference>
<feature type="transmembrane region" description="Helical" evidence="2">
    <location>
        <begin position="325"/>
        <end position="344"/>
    </location>
</feature>
<reference evidence="4 5" key="1">
    <citation type="submission" date="2021-06" db="EMBL/GenBank/DDBJ databases">
        <authorList>
            <person name="Lee D.H."/>
        </authorList>
    </citation>
    <scope>NUCLEOTIDE SEQUENCE [LARGE SCALE GENOMIC DNA]</scope>
    <source>
        <strain evidence="4 5">MMS21-HV4-11</strain>
    </source>
</reference>
<name>A0ABS6IRA4_9HYPH</name>
<feature type="transmembrane region" description="Helical" evidence="2">
    <location>
        <begin position="583"/>
        <end position="608"/>
    </location>
</feature>
<feature type="transmembrane region" description="Helical" evidence="2">
    <location>
        <begin position="68"/>
        <end position="88"/>
    </location>
</feature>
<dbReference type="InterPro" id="IPR011853">
    <property type="entry name" value="TRAP_DctM-Dct_fused"/>
</dbReference>
<dbReference type="PANTHER" id="PTHR43849:SF2">
    <property type="entry name" value="BLL3936 PROTEIN"/>
    <property type="match status" value="1"/>
</dbReference>
<protein>
    <submittedName>
        <fullName evidence="4">TRAP transporter permease</fullName>
    </submittedName>
</protein>
<gene>
    <name evidence="4" type="ORF">KQ910_18385</name>
</gene>
<feature type="transmembrane region" description="Helical" evidence="2">
    <location>
        <begin position="454"/>
        <end position="476"/>
    </location>
</feature>
<keyword evidence="1" id="KW-0997">Cell inner membrane</keyword>
<feature type="transmembrane region" description="Helical" evidence="2">
    <location>
        <begin position="371"/>
        <end position="388"/>
    </location>
</feature>
<feature type="transmembrane region" description="Helical" evidence="2">
    <location>
        <begin position="249"/>
        <end position="271"/>
    </location>
</feature>
<feature type="transmembrane region" description="Helical" evidence="2">
    <location>
        <begin position="694"/>
        <end position="713"/>
    </location>
</feature>
<comment type="caution">
    <text evidence="4">The sequence shown here is derived from an EMBL/GenBank/DDBJ whole genome shotgun (WGS) entry which is preliminary data.</text>
</comment>
<feature type="transmembrane region" description="Helical" evidence="2">
    <location>
        <begin position="620"/>
        <end position="642"/>
    </location>
</feature>
<accession>A0ABS6IRA4</accession>
<feature type="transmembrane region" description="Helical" evidence="2">
    <location>
        <begin position="416"/>
        <end position="434"/>
    </location>
</feature>
<feature type="transmembrane region" description="Helical" evidence="2">
    <location>
        <begin position="157"/>
        <end position="176"/>
    </location>
</feature>